<protein>
    <submittedName>
        <fullName evidence="3">Dienelactone hydrolase family protein</fullName>
        <ecNumber evidence="3">3.1.-.-</ecNumber>
    </submittedName>
</protein>
<dbReference type="GO" id="GO:0016787">
    <property type="term" value="F:hydrolase activity"/>
    <property type="evidence" value="ECO:0007669"/>
    <property type="project" value="UniProtKB-KW"/>
</dbReference>
<dbReference type="InterPro" id="IPR029058">
    <property type="entry name" value="AB_hydrolase_fold"/>
</dbReference>
<evidence type="ECO:0000256" key="1">
    <source>
        <dbReference type="SAM" id="SignalP"/>
    </source>
</evidence>
<keyword evidence="4" id="KW-1185">Reference proteome</keyword>
<dbReference type="Gene3D" id="3.40.50.1820">
    <property type="entry name" value="alpha/beta hydrolase"/>
    <property type="match status" value="1"/>
</dbReference>
<dbReference type="SUPFAM" id="SSF53474">
    <property type="entry name" value="alpha/beta-Hydrolases"/>
    <property type="match status" value="1"/>
</dbReference>
<gene>
    <name evidence="3" type="ORF">ACFOGJ_01385</name>
</gene>
<feature type="chain" id="PRO_5046084394" evidence="1">
    <location>
        <begin position="22"/>
        <end position="355"/>
    </location>
</feature>
<dbReference type="EC" id="3.1.-.-" evidence="3"/>
<dbReference type="InterPro" id="IPR050261">
    <property type="entry name" value="FrsA_esterase"/>
</dbReference>
<organism evidence="3 4">
    <name type="scientific">Marinibaculum pumilum</name>
    <dbReference type="NCBI Taxonomy" id="1766165"/>
    <lineage>
        <taxon>Bacteria</taxon>
        <taxon>Pseudomonadati</taxon>
        <taxon>Pseudomonadota</taxon>
        <taxon>Alphaproteobacteria</taxon>
        <taxon>Rhodospirillales</taxon>
        <taxon>Rhodospirillaceae</taxon>
        <taxon>Marinibaculum</taxon>
    </lineage>
</organism>
<feature type="signal peptide" evidence="1">
    <location>
        <begin position="1"/>
        <end position="21"/>
    </location>
</feature>
<keyword evidence="3" id="KW-0378">Hydrolase</keyword>
<proteinExistence type="predicted"/>
<dbReference type="PANTHER" id="PTHR22946">
    <property type="entry name" value="DIENELACTONE HYDROLASE DOMAIN-CONTAINING PROTEIN-RELATED"/>
    <property type="match status" value="1"/>
</dbReference>
<comment type="caution">
    <text evidence="3">The sequence shown here is derived from an EMBL/GenBank/DDBJ whole genome shotgun (WGS) entry which is preliminary data.</text>
</comment>
<evidence type="ECO:0000313" key="3">
    <source>
        <dbReference type="EMBL" id="MFC3225863.1"/>
    </source>
</evidence>
<keyword evidence="1" id="KW-0732">Signal</keyword>
<dbReference type="EMBL" id="JBHRTR010000005">
    <property type="protein sequence ID" value="MFC3225863.1"/>
    <property type="molecule type" value="Genomic_DNA"/>
</dbReference>
<sequence>MVLRNLRRTCGLILALGFALAVVPAIPDAAALDLPERWPAVQGSRAQGQEVRFATASPFSLAEVAAKAAPDDEALGYFFLPDGASADAPVPAVVMLHGAGGIQGAREMTYGAQFADMGIAALVIDVFGARRDIATGFVNRLINITESAMVTDAYAALDWLDAQPEVDADRVVLIGFSYGAMSTVFAAYDQVADLFAGPGDPRFAGHIAFYGPCIARFRDARTTGAPVLFLSGGRDAIVDQDRCSEIQDDLRRGGSRVENIVYPEGMHQWDGHFGSPRMIGRNLAPCRLEVAPDFSVTDLRSTLPMANTFFRKVILGLCAGSEGYMIGRDDAVRSRSNQEIGRFLEEVLGQGDGAS</sequence>
<name>A0ABV7KU35_9PROT</name>
<feature type="domain" description="Dienelactone hydrolase" evidence="2">
    <location>
        <begin position="80"/>
        <end position="267"/>
    </location>
</feature>
<evidence type="ECO:0000259" key="2">
    <source>
        <dbReference type="Pfam" id="PF01738"/>
    </source>
</evidence>
<dbReference type="InterPro" id="IPR002925">
    <property type="entry name" value="Dienelactn_hydro"/>
</dbReference>
<dbReference type="Pfam" id="PF01738">
    <property type="entry name" value="DLH"/>
    <property type="match status" value="1"/>
</dbReference>
<accession>A0ABV7KU35</accession>
<evidence type="ECO:0000313" key="4">
    <source>
        <dbReference type="Proteomes" id="UP001595528"/>
    </source>
</evidence>
<dbReference type="Proteomes" id="UP001595528">
    <property type="component" value="Unassembled WGS sequence"/>
</dbReference>
<reference evidence="4" key="1">
    <citation type="journal article" date="2019" name="Int. J. Syst. Evol. Microbiol.">
        <title>The Global Catalogue of Microorganisms (GCM) 10K type strain sequencing project: providing services to taxonomists for standard genome sequencing and annotation.</title>
        <authorList>
            <consortium name="The Broad Institute Genomics Platform"/>
            <consortium name="The Broad Institute Genome Sequencing Center for Infectious Disease"/>
            <person name="Wu L."/>
            <person name="Ma J."/>
        </authorList>
    </citation>
    <scope>NUCLEOTIDE SEQUENCE [LARGE SCALE GENOMIC DNA]</scope>
    <source>
        <strain evidence="4">KCTC 42964</strain>
    </source>
</reference>
<dbReference type="RefSeq" id="WP_379897603.1">
    <property type="nucleotide sequence ID" value="NZ_JBHRTR010000005.1"/>
</dbReference>